<sequence>MSCGISPIDHIRADIDGTFTGDRDLAGVLQDVARPWARPTIQAALKSGEFPGQRLPAGEGERVVRPGLHRHIAGGHPRRRGALRVDRRVER</sequence>
<evidence type="ECO:0000256" key="1">
    <source>
        <dbReference type="SAM" id="MobiDB-lite"/>
    </source>
</evidence>
<evidence type="ECO:0000313" key="3">
    <source>
        <dbReference type="Proteomes" id="UP000606172"/>
    </source>
</evidence>
<dbReference type="Proteomes" id="UP000606172">
    <property type="component" value="Unassembled WGS sequence"/>
</dbReference>
<organism evidence="2 3">
    <name type="scientific">Sinosporangium siamense</name>
    <dbReference type="NCBI Taxonomy" id="1367973"/>
    <lineage>
        <taxon>Bacteria</taxon>
        <taxon>Bacillati</taxon>
        <taxon>Actinomycetota</taxon>
        <taxon>Actinomycetes</taxon>
        <taxon>Streptosporangiales</taxon>
        <taxon>Streptosporangiaceae</taxon>
        <taxon>Sinosporangium</taxon>
    </lineage>
</organism>
<reference evidence="2" key="1">
    <citation type="submission" date="2021-01" db="EMBL/GenBank/DDBJ databases">
        <title>Whole genome shotgun sequence of Sinosporangium siamense NBRC 109515.</title>
        <authorList>
            <person name="Komaki H."/>
            <person name="Tamura T."/>
        </authorList>
    </citation>
    <scope>NUCLEOTIDE SEQUENCE</scope>
    <source>
        <strain evidence="2">NBRC 109515</strain>
    </source>
</reference>
<protein>
    <submittedName>
        <fullName evidence="2">Uncharacterized protein</fullName>
    </submittedName>
</protein>
<gene>
    <name evidence="2" type="ORF">Ssi02_02740</name>
</gene>
<dbReference type="RefSeq" id="WP_204020172.1">
    <property type="nucleotide sequence ID" value="NZ_BOOW01000004.1"/>
</dbReference>
<keyword evidence="3" id="KW-1185">Reference proteome</keyword>
<dbReference type="AlphaFoldDB" id="A0A919R9Y0"/>
<evidence type="ECO:0000313" key="2">
    <source>
        <dbReference type="EMBL" id="GII90043.1"/>
    </source>
</evidence>
<feature type="region of interest" description="Disordered" evidence="1">
    <location>
        <begin position="71"/>
        <end position="91"/>
    </location>
</feature>
<dbReference type="EMBL" id="BOOW01000004">
    <property type="protein sequence ID" value="GII90043.1"/>
    <property type="molecule type" value="Genomic_DNA"/>
</dbReference>
<accession>A0A919R9Y0</accession>
<proteinExistence type="predicted"/>
<comment type="caution">
    <text evidence="2">The sequence shown here is derived from an EMBL/GenBank/DDBJ whole genome shotgun (WGS) entry which is preliminary data.</text>
</comment>
<feature type="compositionally biased region" description="Basic residues" evidence="1">
    <location>
        <begin position="71"/>
        <end position="82"/>
    </location>
</feature>
<name>A0A919R9Y0_9ACTN</name>